<dbReference type="EMBL" id="LR796340">
    <property type="protein sequence ID" value="CAB4137718.1"/>
    <property type="molecule type" value="Genomic_DNA"/>
</dbReference>
<sequence>MASQAGYTVTTTPAKYLEERPGRRRLTIQNKGAVALLVGLGSAANAGSTPALSIAVGGMWDPPAPPGDAVWLAAASSTCLVSIIED</sequence>
<organism evidence="1">
    <name type="scientific">uncultured Caudovirales phage</name>
    <dbReference type="NCBI Taxonomy" id="2100421"/>
    <lineage>
        <taxon>Viruses</taxon>
        <taxon>Duplodnaviria</taxon>
        <taxon>Heunggongvirae</taxon>
        <taxon>Uroviricota</taxon>
        <taxon>Caudoviricetes</taxon>
        <taxon>Peduoviridae</taxon>
        <taxon>Maltschvirus</taxon>
        <taxon>Maltschvirus maltsch</taxon>
    </lineage>
</organism>
<accession>A0A6J5LTC2</accession>
<reference evidence="1" key="1">
    <citation type="submission" date="2020-04" db="EMBL/GenBank/DDBJ databases">
        <authorList>
            <person name="Chiriac C."/>
            <person name="Salcher M."/>
            <person name="Ghai R."/>
            <person name="Kavagutti S V."/>
        </authorList>
    </citation>
    <scope>NUCLEOTIDE SEQUENCE</scope>
</reference>
<protein>
    <submittedName>
        <fullName evidence="1">Uncharacterized protein</fullName>
    </submittedName>
</protein>
<proteinExistence type="predicted"/>
<evidence type="ECO:0000313" key="1">
    <source>
        <dbReference type="EMBL" id="CAB4137718.1"/>
    </source>
</evidence>
<gene>
    <name evidence="1" type="ORF">UFOVP326_60</name>
</gene>
<name>A0A6J5LTC2_9CAUD</name>